<evidence type="ECO:0000313" key="3">
    <source>
        <dbReference type="EMBL" id="MBP1475560.1"/>
    </source>
</evidence>
<organism evidence="3 4">
    <name type="scientific">Frateuria flava</name>
    <dbReference type="NCBI Taxonomy" id="2821489"/>
    <lineage>
        <taxon>Bacteria</taxon>
        <taxon>Pseudomonadati</taxon>
        <taxon>Pseudomonadota</taxon>
        <taxon>Gammaproteobacteria</taxon>
        <taxon>Lysobacterales</taxon>
        <taxon>Rhodanobacteraceae</taxon>
        <taxon>Frateuria</taxon>
    </lineage>
</organism>
<keyword evidence="2" id="KW-0812">Transmembrane</keyword>
<evidence type="ECO:0000256" key="2">
    <source>
        <dbReference type="SAM" id="Phobius"/>
    </source>
</evidence>
<keyword evidence="2" id="KW-1133">Transmembrane helix</keyword>
<evidence type="ECO:0000256" key="1">
    <source>
        <dbReference type="SAM" id="MobiDB-lite"/>
    </source>
</evidence>
<keyword evidence="4" id="KW-1185">Reference proteome</keyword>
<evidence type="ECO:0000313" key="4">
    <source>
        <dbReference type="Proteomes" id="UP000823790"/>
    </source>
</evidence>
<feature type="region of interest" description="Disordered" evidence="1">
    <location>
        <begin position="81"/>
        <end position="106"/>
    </location>
</feature>
<dbReference type="Proteomes" id="UP000823790">
    <property type="component" value="Unassembled WGS sequence"/>
</dbReference>
<comment type="caution">
    <text evidence="3">The sequence shown here is derived from an EMBL/GenBank/DDBJ whole genome shotgun (WGS) entry which is preliminary data.</text>
</comment>
<feature type="compositionally biased region" description="Low complexity" evidence="1">
    <location>
        <begin position="82"/>
        <end position="92"/>
    </location>
</feature>
<proteinExistence type="predicted"/>
<protein>
    <recommendedName>
        <fullName evidence="5">DUF3619 domain-containing protein</fullName>
    </recommendedName>
</protein>
<gene>
    <name evidence="3" type="ORF">J7I44_14695</name>
</gene>
<name>A0ABS4DR82_9GAMM</name>
<feature type="transmembrane region" description="Helical" evidence="2">
    <location>
        <begin position="53"/>
        <end position="71"/>
    </location>
</feature>
<evidence type="ECO:0008006" key="5">
    <source>
        <dbReference type="Google" id="ProtNLM"/>
    </source>
</evidence>
<dbReference type="RefSeq" id="WP_209622483.1">
    <property type="nucleotide sequence ID" value="NZ_JAGJRS010000033.1"/>
</dbReference>
<reference evidence="3 4" key="1">
    <citation type="submission" date="2021-04" db="EMBL/GenBank/DDBJ databases">
        <authorList>
            <person name="Huq M.A."/>
        </authorList>
    </citation>
    <scope>NUCLEOTIDE SEQUENCE [LARGE SCALE GENOMIC DNA]</scope>
    <source>
        <strain evidence="3 4">MAH-13</strain>
    </source>
</reference>
<dbReference type="EMBL" id="JAGJRS010000033">
    <property type="protein sequence ID" value="MBP1475560.1"/>
    <property type="molecule type" value="Genomic_DNA"/>
</dbReference>
<sequence length="128" mass="13906">MTPDPDKLAQRARALYLDASRQLDPATSGRLRAARRQALEAAQPASARVASRLLLPAGAFAVLALATLMIWQPLRHADHAPAHAVPAASTADTDTDLPPDADSADPQLYQNLDFYDWLAANDRVKVRR</sequence>
<feature type="compositionally biased region" description="Acidic residues" evidence="1">
    <location>
        <begin position="93"/>
        <end position="103"/>
    </location>
</feature>
<keyword evidence="2" id="KW-0472">Membrane</keyword>
<accession>A0ABS4DR82</accession>